<keyword evidence="6" id="KW-1185">Reference proteome</keyword>
<dbReference type="InterPro" id="IPR016039">
    <property type="entry name" value="Thiolase-like"/>
</dbReference>
<dbReference type="SMART" id="SM00825">
    <property type="entry name" value="PKS_KS"/>
    <property type="match status" value="1"/>
</dbReference>
<dbReference type="Pfam" id="PF00109">
    <property type="entry name" value="ketoacyl-synt"/>
    <property type="match status" value="1"/>
</dbReference>
<dbReference type="GO" id="GO:0004315">
    <property type="term" value="F:3-oxoacyl-[acyl-carrier-protein] synthase activity"/>
    <property type="evidence" value="ECO:0007669"/>
    <property type="project" value="InterPro"/>
</dbReference>
<evidence type="ECO:0000256" key="3">
    <source>
        <dbReference type="SAM" id="MobiDB-lite"/>
    </source>
</evidence>
<dbReference type="KEGG" id="noa:BKM31_18825"/>
<dbReference type="Proteomes" id="UP000190797">
    <property type="component" value="Chromosome"/>
</dbReference>
<evidence type="ECO:0000256" key="1">
    <source>
        <dbReference type="ARBA" id="ARBA00022679"/>
    </source>
</evidence>
<protein>
    <recommendedName>
        <fullName evidence="4">Ketosynthase family 3 (KS3) domain-containing protein</fullName>
    </recommendedName>
</protein>
<evidence type="ECO:0000313" key="5">
    <source>
        <dbReference type="EMBL" id="AQZ63240.1"/>
    </source>
</evidence>
<dbReference type="PANTHER" id="PTHR43775">
    <property type="entry name" value="FATTY ACID SYNTHASE"/>
    <property type="match status" value="1"/>
</dbReference>
<sequence length="453" mass="46991">MNAITLEPVAVVGLGAIMPDAPDAPTFWANIKNGRYSISDVPPERWDPALYYDPDPKAPDKTYSRIGGWVRDYPWDPIGWRLAVPPAVAAQLDGGQKWAVSAARSALQDAGWPGWNADPERVAVIIGNAIGGEKHYRSNTRVVLPEYVRGLERSPAFAALPADVREAVLRESAGAFLSGFPPITEDTMPGELANIIAGRVANLFNFRGPNFTTDAACASGLAALSSAVRGLQAHDFDTVITGGVDRNMGVAAFVKFCKIGALSATGTRPFDAGADGFVMGEGAALFVLKRLSDAERDGDRVYAVLRGLAGSSDGKGKGITAPNPIGQRLAIERAWAGAGLDPAQATLIEAHGTSTRVGDAVELGALSEVFEKAGAARGTIALGSVKSNIGHLKAAAGTAGLFKTVMSLHEQVLPPASTSTSPTRTSTGPPSPSRSTPPCGSGNGRRAGCGARG</sequence>
<accession>A0A1U9ZZ88</accession>
<evidence type="ECO:0000256" key="2">
    <source>
        <dbReference type="RuleBase" id="RU003694"/>
    </source>
</evidence>
<dbReference type="PROSITE" id="PS52004">
    <property type="entry name" value="KS3_2"/>
    <property type="match status" value="1"/>
</dbReference>
<dbReference type="STRING" id="1909395.BKM31_18825"/>
<dbReference type="PANTHER" id="PTHR43775:SF51">
    <property type="entry name" value="INACTIVE PHENOLPHTHIOCEROL SYNTHESIS POLYKETIDE SYNTHASE TYPE I PKS1-RELATED"/>
    <property type="match status" value="1"/>
</dbReference>
<dbReference type="GO" id="GO:0004312">
    <property type="term" value="F:fatty acid synthase activity"/>
    <property type="evidence" value="ECO:0007669"/>
    <property type="project" value="TreeGrafter"/>
</dbReference>
<evidence type="ECO:0000313" key="6">
    <source>
        <dbReference type="Proteomes" id="UP000190797"/>
    </source>
</evidence>
<organism evidence="5 6">
    <name type="scientific">[Actinomadura] parvosata subsp. kistnae</name>
    <dbReference type="NCBI Taxonomy" id="1909395"/>
    <lineage>
        <taxon>Bacteria</taxon>
        <taxon>Bacillati</taxon>
        <taxon>Actinomycetota</taxon>
        <taxon>Actinomycetes</taxon>
        <taxon>Streptosporangiales</taxon>
        <taxon>Streptosporangiaceae</taxon>
        <taxon>Nonomuraea</taxon>
    </lineage>
</organism>
<gene>
    <name evidence="5" type="ORF">BKM31_18825</name>
</gene>
<dbReference type="Gene3D" id="3.40.47.10">
    <property type="match status" value="1"/>
</dbReference>
<feature type="compositionally biased region" description="Low complexity" evidence="3">
    <location>
        <begin position="414"/>
        <end position="440"/>
    </location>
</feature>
<reference evidence="6" key="1">
    <citation type="journal article" date="2017" name="Med. Chem. Commun.">
        <title>Nonomuraea sp. ATCC 55076 harbours the largest actinomycete chromosome to date and the kistamicin biosynthetic gene cluster.</title>
        <authorList>
            <person name="Nazari B."/>
            <person name="Forneris C.C."/>
            <person name="Gibson M.I."/>
            <person name="Moon K."/>
            <person name="Schramma K.R."/>
            <person name="Seyedsayamdost M.R."/>
        </authorList>
    </citation>
    <scope>NUCLEOTIDE SEQUENCE [LARGE SCALE GENOMIC DNA]</scope>
    <source>
        <strain evidence="6">ATCC 55076</strain>
    </source>
</reference>
<comment type="similarity">
    <text evidence="2">Belongs to the thiolase-like superfamily. Beta-ketoacyl-ACP synthases family.</text>
</comment>
<dbReference type="InterPro" id="IPR014031">
    <property type="entry name" value="Ketoacyl_synth_C"/>
</dbReference>
<dbReference type="CDD" id="cd00833">
    <property type="entry name" value="PKS"/>
    <property type="match status" value="1"/>
</dbReference>
<dbReference type="RefSeq" id="WP_080039419.1">
    <property type="nucleotide sequence ID" value="NZ_CP017717.1"/>
</dbReference>
<dbReference type="InterPro" id="IPR020841">
    <property type="entry name" value="PKS_Beta-ketoAc_synthase_dom"/>
</dbReference>
<keyword evidence="1 2" id="KW-0808">Transferase</keyword>
<proteinExistence type="inferred from homology"/>
<dbReference type="EMBL" id="CP017717">
    <property type="protein sequence ID" value="AQZ63240.1"/>
    <property type="molecule type" value="Genomic_DNA"/>
</dbReference>
<dbReference type="InterPro" id="IPR050091">
    <property type="entry name" value="PKS_NRPS_Biosynth_Enz"/>
</dbReference>
<feature type="compositionally biased region" description="Gly residues" evidence="3">
    <location>
        <begin position="441"/>
        <end position="453"/>
    </location>
</feature>
<dbReference type="AlphaFoldDB" id="A0A1U9ZZ88"/>
<dbReference type="GO" id="GO:0006633">
    <property type="term" value="P:fatty acid biosynthetic process"/>
    <property type="evidence" value="ECO:0007669"/>
    <property type="project" value="InterPro"/>
</dbReference>
<dbReference type="Pfam" id="PF02801">
    <property type="entry name" value="Ketoacyl-synt_C"/>
    <property type="match status" value="1"/>
</dbReference>
<name>A0A1U9ZZ88_9ACTN</name>
<feature type="domain" description="Ketosynthase family 3 (KS3)" evidence="4">
    <location>
        <begin position="6"/>
        <end position="453"/>
    </location>
</feature>
<dbReference type="InterPro" id="IPR014030">
    <property type="entry name" value="Ketoacyl_synth_N"/>
</dbReference>
<feature type="region of interest" description="Disordered" evidence="3">
    <location>
        <begin position="413"/>
        <end position="453"/>
    </location>
</feature>
<dbReference type="SUPFAM" id="SSF53901">
    <property type="entry name" value="Thiolase-like"/>
    <property type="match status" value="1"/>
</dbReference>
<evidence type="ECO:0000259" key="4">
    <source>
        <dbReference type="PROSITE" id="PS52004"/>
    </source>
</evidence>
<dbReference type="InterPro" id="IPR018201">
    <property type="entry name" value="Ketoacyl_synth_AS"/>
</dbReference>
<dbReference type="PROSITE" id="PS00606">
    <property type="entry name" value="KS3_1"/>
    <property type="match status" value="1"/>
</dbReference>